<evidence type="ECO:0000313" key="1">
    <source>
        <dbReference type="EMBL" id="GIY13243.1"/>
    </source>
</evidence>
<proteinExistence type="predicted"/>
<reference evidence="1 2" key="1">
    <citation type="submission" date="2021-06" db="EMBL/GenBank/DDBJ databases">
        <title>Caerostris darwini draft genome.</title>
        <authorList>
            <person name="Kono N."/>
            <person name="Arakawa K."/>
        </authorList>
    </citation>
    <scope>NUCLEOTIDE SEQUENCE [LARGE SCALE GENOMIC DNA]</scope>
</reference>
<sequence length="105" mass="11685">MEMLSENEFLGGLSRLEEKGAGNEYHLCEVRGGLLFSHYLWKVGGGINHPEICSHSAFPLSETGEIPPPHPLRNPLQVFSERIVSGESVLFVLDHNGGTLFLFFF</sequence>
<dbReference type="AlphaFoldDB" id="A0AAV4QUB4"/>
<dbReference type="Proteomes" id="UP001054837">
    <property type="component" value="Unassembled WGS sequence"/>
</dbReference>
<organism evidence="1 2">
    <name type="scientific">Caerostris darwini</name>
    <dbReference type="NCBI Taxonomy" id="1538125"/>
    <lineage>
        <taxon>Eukaryota</taxon>
        <taxon>Metazoa</taxon>
        <taxon>Ecdysozoa</taxon>
        <taxon>Arthropoda</taxon>
        <taxon>Chelicerata</taxon>
        <taxon>Arachnida</taxon>
        <taxon>Araneae</taxon>
        <taxon>Araneomorphae</taxon>
        <taxon>Entelegynae</taxon>
        <taxon>Araneoidea</taxon>
        <taxon>Araneidae</taxon>
        <taxon>Caerostris</taxon>
    </lineage>
</organism>
<protein>
    <submittedName>
        <fullName evidence="1">Uncharacterized protein</fullName>
    </submittedName>
</protein>
<keyword evidence="2" id="KW-1185">Reference proteome</keyword>
<gene>
    <name evidence="1" type="ORF">CDAR_555551</name>
</gene>
<evidence type="ECO:0000313" key="2">
    <source>
        <dbReference type="Proteomes" id="UP001054837"/>
    </source>
</evidence>
<name>A0AAV4QUB4_9ARAC</name>
<comment type="caution">
    <text evidence="1">The sequence shown here is derived from an EMBL/GenBank/DDBJ whole genome shotgun (WGS) entry which is preliminary data.</text>
</comment>
<dbReference type="EMBL" id="BPLQ01005205">
    <property type="protein sequence ID" value="GIY13243.1"/>
    <property type="molecule type" value="Genomic_DNA"/>
</dbReference>
<accession>A0AAV4QUB4</accession>